<keyword evidence="2 10" id="KW-1003">Cell membrane</keyword>
<keyword evidence="13" id="KW-1185">Reference proteome</keyword>
<accession>F0SKF7</accession>
<evidence type="ECO:0000256" key="11">
    <source>
        <dbReference type="PIRNR" id="PIRNR002869"/>
    </source>
</evidence>
<dbReference type="PANTHER" id="PTHR47019">
    <property type="entry name" value="LIPID II FLIPPASE MURJ"/>
    <property type="match status" value="1"/>
</dbReference>
<evidence type="ECO:0000256" key="7">
    <source>
        <dbReference type="ARBA" id="ARBA00023136"/>
    </source>
</evidence>
<dbReference type="GO" id="GO:0015648">
    <property type="term" value="F:lipid-linked peptidoglycan transporter activity"/>
    <property type="evidence" value="ECO:0007669"/>
    <property type="project" value="UniProtKB-UniRule"/>
</dbReference>
<proteinExistence type="inferred from homology"/>
<dbReference type="HOGENOM" id="CLU_006797_5_3_0"/>
<comment type="subcellular location">
    <subcellularLocation>
        <location evidence="10">Cell inner membrane</location>
        <topology evidence="10">Multi-pass membrane protein</topology>
    </subcellularLocation>
    <subcellularLocation>
        <location evidence="1">Cell membrane</location>
        <topology evidence="1">Multi-pass membrane protein</topology>
    </subcellularLocation>
</comment>
<dbReference type="STRING" id="756272.Plabr_4365"/>
<dbReference type="InterPro" id="IPR004268">
    <property type="entry name" value="MurJ"/>
</dbReference>
<feature type="transmembrane region" description="Helical" evidence="10">
    <location>
        <begin position="413"/>
        <end position="432"/>
    </location>
</feature>
<evidence type="ECO:0000256" key="3">
    <source>
        <dbReference type="ARBA" id="ARBA00022692"/>
    </source>
</evidence>
<dbReference type="Proteomes" id="UP000006860">
    <property type="component" value="Chromosome"/>
</dbReference>
<keyword evidence="10" id="KW-0997">Cell inner membrane</keyword>
<feature type="transmembrane region" description="Helical" evidence="10">
    <location>
        <begin position="503"/>
        <end position="525"/>
    </location>
</feature>
<comment type="similarity">
    <text evidence="9 10 11">Belongs to the MurJ/MviN family.</text>
</comment>
<dbReference type="GO" id="GO:0005886">
    <property type="term" value="C:plasma membrane"/>
    <property type="evidence" value="ECO:0007669"/>
    <property type="project" value="UniProtKB-SubCell"/>
</dbReference>
<feature type="transmembrane region" description="Helical" evidence="10">
    <location>
        <begin position="438"/>
        <end position="456"/>
    </location>
</feature>
<gene>
    <name evidence="10" type="primary">murJ</name>
    <name evidence="12" type="ordered locus">Plabr_4365</name>
</gene>
<dbReference type="InterPro" id="IPR051050">
    <property type="entry name" value="Lipid_II_flippase_MurJ/MviN"/>
</dbReference>
<evidence type="ECO:0000256" key="8">
    <source>
        <dbReference type="ARBA" id="ARBA00060041"/>
    </source>
</evidence>
<feature type="transmembrane region" description="Helical" evidence="10">
    <location>
        <begin position="247"/>
        <end position="266"/>
    </location>
</feature>
<feature type="transmembrane region" description="Helical" evidence="10">
    <location>
        <begin position="380"/>
        <end position="401"/>
    </location>
</feature>
<sequence length="541" mass="58978">MNAPVPADSHASSSSAPESGRRHWISSVRLVGLLTFGSRILGLLRDIGMAATFGNGALLDSFTLAFRIPNLSRRLFGEGALTAAFLPEFMKADQQSKERGERLATAVFFSLAIILTLGVVAGELLLWWMWKSAALGGVNQQIYVFTAGLLPYVVFICLSAQLSAVLHAQRDFATPAIVPIWLNLVWILGLAIAASQTASRESQMLIVIGWILVGGVGQFLLPFIQLLRKGFRFRRDWRKSLQQCRRVYGLMLPIVLGLSVLQLNSICDSTLAWWYSQPEQKEYVATGTAAALYFGQRMYQFPLGVFGIALSTVLFAELARHAEAGDRKQLAEDVQTGIRLSWLIGLPASVGLVLIAGPLTDCLFRHGAFDAEDVKQTAGTVAAYGTAIWAYLGISALQRVFYALEDARTPMRLGIVAVAINVVLNFVLLFTIGGVGLAYATAVSSAFQFAMLTWMLRYRLTFHNGSGGWAFAGKIGLATLVMGISCGGMLVFCQAYWPGNRWLQLFLPLLAAIGSYATVLNVLRLEEMALLLGRRTGHLKG</sequence>
<feature type="transmembrane region" description="Helical" evidence="10">
    <location>
        <begin position="340"/>
        <end position="360"/>
    </location>
</feature>
<dbReference type="HAMAP" id="MF_02078">
    <property type="entry name" value="MurJ_MviN"/>
    <property type="match status" value="1"/>
</dbReference>
<comment type="pathway">
    <text evidence="10">Cell wall biogenesis; peptidoglycan biosynthesis.</text>
</comment>
<dbReference type="GO" id="GO:0034204">
    <property type="term" value="P:lipid translocation"/>
    <property type="evidence" value="ECO:0007669"/>
    <property type="project" value="TreeGrafter"/>
</dbReference>
<feature type="transmembrane region" description="Helical" evidence="10">
    <location>
        <begin position="178"/>
        <end position="198"/>
    </location>
</feature>
<dbReference type="PIRSF" id="PIRSF002869">
    <property type="entry name" value="MviN"/>
    <property type="match status" value="1"/>
</dbReference>
<evidence type="ECO:0000256" key="1">
    <source>
        <dbReference type="ARBA" id="ARBA00004651"/>
    </source>
</evidence>
<dbReference type="PANTHER" id="PTHR47019:SF1">
    <property type="entry name" value="LIPID II FLIPPASE MURJ"/>
    <property type="match status" value="1"/>
</dbReference>
<feature type="transmembrane region" description="Helical" evidence="10">
    <location>
        <begin position="204"/>
        <end position="227"/>
    </location>
</feature>
<dbReference type="RefSeq" id="WP_013630643.1">
    <property type="nucleotide sequence ID" value="NC_015174.1"/>
</dbReference>
<dbReference type="KEGG" id="pbs:Plabr_4365"/>
<dbReference type="UniPathway" id="UPA00219"/>
<keyword evidence="6 10" id="KW-1133">Transmembrane helix</keyword>
<protein>
    <recommendedName>
        <fullName evidence="10">Probable lipid II flippase MurJ</fullName>
    </recommendedName>
</protein>
<feature type="transmembrane region" description="Helical" evidence="10">
    <location>
        <begin position="103"/>
        <end position="130"/>
    </location>
</feature>
<evidence type="ECO:0000256" key="10">
    <source>
        <dbReference type="HAMAP-Rule" id="MF_02078"/>
    </source>
</evidence>
<evidence type="ECO:0000256" key="5">
    <source>
        <dbReference type="ARBA" id="ARBA00022984"/>
    </source>
</evidence>
<evidence type="ECO:0000256" key="4">
    <source>
        <dbReference type="ARBA" id="ARBA00022960"/>
    </source>
</evidence>
<dbReference type="AlphaFoldDB" id="F0SKF7"/>
<dbReference type="Pfam" id="PF03023">
    <property type="entry name" value="MurJ"/>
    <property type="match status" value="1"/>
</dbReference>
<evidence type="ECO:0000256" key="6">
    <source>
        <dbReference type="ARBA" id="ARBA00022989"/>
    </source>
</evidence>
<dbReference type="CDD" id="cd13123">
    <property type="entry name" value="MATE_MurJ_like"/>
    <property type="match status" value="1"/>
</dbReference>
<keyword evidence="4 10" id="KW-0133">Cell shape</keyword>
<evidence type="ECO:0000256" key="9">
    <source>
        <dbReference type="ARBA" id="ARBA00061532"/>
    </source>
</evidence>
<feature type="transmembrane region" description="Helical" evidence="10">
    <location>
        <begin position="477"/>
        <end position="497"/>
    </location>
</feature>
<dbReference type="NCBIfam" id="TIGR01695">
    <property type="entry name" value="murJ_mviN"/>
    <property type="match status" value="1"/>
</dbReference>
<feature type="transmembrane region" description="Helical" evidence="10">
    <location>
        <begin position="299"/>
        <end position="319"/>
    </location>
</feature>
<reference evidence="13" key="1">
    <citation type="submission" date="2011-02" db="EMBL/GenBank/DDBJ databases">
        <title>The complete genome of Planctomyces brasiliensis DSM 5305.</title>
        <authorList>
            <person name="Lucas S."/>
            <person name="Copeland A."/>
            <person name="Lapidus A."/>
            <person name="Bruce D."/>
            <person name="Goodwin L."/>
            <person name="Pitluck S."/>
            <person name="Kyrpides N."/>
            <person name="Mavromatis K."/>
            <person name="Pagani I."/>
            <person name="Ivanova N."/>
            <person name="Ovchinnikova G."/>
            <person name="Lu M."/>
            <person name="Detter J.C."/>
            <person name="Han C."/>
            <person name="Land M."/>
            <person name="Hauser L."/>
            <person name="Markowitz V."/>
            <person name="Cheng J.-F."/>
            <person name="Hugenholtz P."/>
            <person name="Woyke T."/>
            <person name="Wu D."/>
            <person name="Tindall B."/>
            <person name="Pomrenke H.G."/>
            <person name="Brambilla E."/>
            <person name="Klenk H.-P."/>
            <person name="Eisen J.A."/>
        </authorList>
    </citation>
    <scope>NUCLEOTIDE SEQUENCE [LARGE SCALE GENOMIC DNA]</scope>
    <source>
        <strain evidence="13">ATCC 49424 / DSM 5305 / JCM 21570 / NBRC 103401 / IFAM 1448</strain>
    </source>
</reference>
<keyword evidence="10 11" id="KW-0813">Transport</keyword>
<keyword evidence="10 11" id="KW-0961">Cell wall biogenesis/degradation</keyword>
<comment type="function">
    <text evidence="8 10 11">Involved in peptidoglycan biosynthesis. Transports lipid-linked peptidoglycan precursors from the inner to the outer leaflet of the cytoplasmic membrane.</text>
</comment>
<dbReference type="GO" id="GO:0008360">
    <property type="term" value="P:regulation of cell shape"/>
    <property type="evidence" value="ECO:0007669"/>
    <property type="project" value="UniProtKB-UniRule"/>
</dbReference>
<keyword evidence="5 10" id="KW-0573">Peptidoglycan synthesis</keyword>
<keyword evidence="7 10" id="KW-0472">Membrane</keyword>
<dbReference type="eggNOG" id="COG0728">
    <property type="taxonomic scope" value="Bacteria"/>
</dbReference>
<name>F0SKF7_RUBBR</name>
<dbReference type="EMBL" id="CP002546">
    <property type="protein sequence ID" value="ADY61938.1"/>
    <property type="molecule type" value="Genomic_DNA"/>
</dbReference>
<evidence type="ECO:0000256" key="2">
    <source>
        <dbReference type="ARBA" id="ARBA00022475"/>
    </source>
</evidence>
<dbReference type="GO" id="GO:0071555">
    <property type="term" value="P:cell wall organization"/>
    <property type="evidence" value="ECO:0007669"/>
    <property type="project" value="UniProtKB-UniRule"/>
</dbReference>
<evidence type="ECO:0000313" key="12">
    <source>
        <dbReference type="EMBL" id="ADY61938.1"/>
    </source>
</evidence>
<dbReference type="GO" id="GO:0009252">
    <property type="term" value="P:peptidoglycan biosynthetic process"/>
    <property type="evidence" value="ECO:0007669"/>
    <property type="project" value="UniProtKB-UniRule"/>
</dbReference>
<dbReference type="PRINTS" id="PR01806">
    <property type="entry name" value="VIRFACTRMVIN"/>
</dbReference>
<organism evidence="12 13">
    <name type="scientific">Rubinisphaera brasiliensis (strain ATCC 49424 / DSM 5305 / JCM 21570 / IAM 15109 / NBRC 103401 / IFAM 1448)</name>
    <name type="common">Planctomyces brasiliensis</name>
    <dbReference type="NCBI Taxonomy" id="756272"/>
    <lineage>
        <taxon>Bacteria</taxon>
        <taxon>Pseudomonadati</taxon>
        <taxon>Planctomycetota</taxon>
        <taxon>Planctomycetia</taxon>
        <taxon>Planctomycetales</taxon>
        <taxon>Planctomycetaceae</taxon>
        <taxon>Rubinisphaera</taxon>
    </lineage>
</organism>
<keyword evidence="3 10" id="KW-0812">Transmembrane</keyword>
<dbReference type="OrthoDB" id="9804143at2"/>
<evidence type="ECO:0000313" key="13">
    <source>
        <dbReference type="Proteomes" id="UP000006860"/>
    </source>
</evidence>
<feature type="transmembrane region" description="Helical" evidence="10">
    <location>
        <begin position="142"/>
        <end position="166"/>
    </location>
</feature>